<evidence type="ECO:0000313" key="1">
    <source>
        <dbReference type="EMBL" id="UXC19166.1"/>
    </source>
</evidence>
<organism evidence="1 2">
    <name type="scientific">Comamonas squillarum</name>
    <dbReference type="NCBI Taxonomy" id="2977320"/>
    <lineage>
        <taxon>Bacteria</taxon>
        <taxon>Pseudomonadati</taxon>
        <taxon>Pseudomonadota</taxon>
        <taxon>Betaproteobacteria</taxon>
        <taxon>Burkholderiales</taxon>
        <taxon>Comamonadaceae</taxon>
        <taxon>Comamonas</taxon>
    </lineage>
</organism>
<evidence type="ECO:0000313" key="2">
    <source>
        <dbReference type="Proteomes" id="UP001058290"/>
    </source>
</evidence>
<proteinExistence type="predicted"/>
<protein>
    <submittedName>
        <fullName evidence="1">Uncharacterized protein</fullName>
    </submittedName>
</protein>
<name>A0ABY5ZZ15_9BURK</name>
<dbReference type="Proteomes" id="UP001058290">
    <property type="component" value="Chromosome"/>
</dbReference>
<sequence>MNAKTCLPVPETDLAPVDLMGCTARTQLRSDVLAPDVLLELTTENGRIDLSLGDGLVAFHLDAATTAGLPYGDSPPARWSKAMGQLEVVHPNGDVTRAAEISWSLNPEGTR</sequence>
<dbReference type="EMBL" id="CP104377">
    <property type="protein sequence ID" value="UXC19166.1"/>
    <property type="molecule type" value="Genomic_DNA"/>
</dbReference>
<accession>A0ABY5ZZ15</accession>
<dbReference type="RefSeq" id="WP_260719467.1">
    <property type="nucleotide sequence ID" value="NZ_CP104377.1"/>
</dbReference>
<keyword evidence="2" id="KW-1185">Reference proteome</keyword>
<reference evidence="1" key="1">
    <citation type="submission" date="2022-09" db="EMBL/GenBank/DDBJ databases">
        <title>Bacterial diversity in gut of crayfish and pufferfish.</title>
        <authorList>
            <person name="Huang Y."/>
        </authorList>
    </citation>
    <scope>NUCLEOTIDE SEQUENCE</scope>
    <source>
        <strain evidence="1">PR12</strain>
    </source>
</reference>
<gene>
    <name evidence="1" type="ORF">N4T19_03295</name>
</gene>